<dbReference type="InterPro" id="IPR014729">
    <property type="entry name" value="Rossmann-like_a/b/a_fold"/>
</dbReference>
<dbReference type="RefSeq" id="WP_217647102.1">
    <property type="nucleotide sequence ID" value="NZ_FOQD01000011.1"/>
</dbReference>
<dbReference type="EMBL" id="FOQD01000011">
    <property type="protein sequence ID" value="SFI65370.1"/>
    <property type="molecule type" value="Genomic_DNA"/>
</dbReference>
<dbReference type="Pfam" id="PF01902">
    <property type="entry name" value="Diphthami_syn_2"/>
    <property type="match status" value="1"/>
</dbReference>
<reference evidence="3" key="1">
    <citation type="submission" date="2016-10" db="EMBL/GenBank/DDBJ databases">
        <authorList>
            <person name="Varghese N."/>
            <person name="Submissions S."/>
        </authorList>
    </citation>
    <scope>NUCLEOTIDE SEQUENCE [LARGE SCALE GENOMIC DNA]</scope>
    <source>
        <strain evidence="3">DSM 26348</strain>
    </source>
</reference>
<dbReference type="SUPFAM" id="SSF52402">
    <property type="entry name" value="Adenine nucleotide alpha hydrolases-like"/>
    <property type="match status" value="1"/>
</dbReference>
<evidence type="ECO:0000313" key="3">
    <source>
        <dbReference type="Proteomes" id="UP000199518"/>
    </source>
</evidence>
<evidence type="ECO:0000259" key="1">
    <source>
        <dbReference type="Pfam" id="PF01902"/>
    </source>
</evidence>
<dbReference type="Proteomes" id="UP000199518">
    <property type="component" value="Unassembled WGS sequence"/>
</dbReference>
<feature type="domain" description="Diphthamide synthase" evidence="1">
    <location>
        <begin position="11"/>
        <end position="174"/>
    </location>
</feature>
<keyword evidence="2" id="KW-0436">Ligase</keyword>
<dbReference type="AlphaFoldDB" id="A0A1I3JZ79"/>
<proteinExistence type="predicted"/>
<dbReference type="STRING" id="1576369.SAMN05421753_11161"/>
<evidence type="ECO:0000313" key="2">
    <source>
        <dbReference type="EMBL" id="SFI65370.1"/>
    </source>
</evidence>
<dbReference type="GO" id="GO:0016874">
    <property type="term" value="F:ligase activity"/>
    <property type="evidence" value="ECO:0007669"/>
    <property type="project" value="UniProtKB-KW"/>
</dbReference>
<protein>
    <submittedName>
        <fullName evidence="2">Diphthamide synthase (EF-2-diphthine--ammonia ligase)</fullName>
    </submittedName>
</protein>
<name>A0A1I3JZ79_9PLAN</name>
<accession>A0A1I3JZ79</accession>
<organism evidence="2 3">
    <name type="scientific">Planctomicrobium piriforme</name>
    <dbReference type="NCBI Taxonomy" id="1576369"/>
    <lineage>
        <taxon>Bacteria</taxon>
        <taxon>Pseudomonadati</taxon>
        <taxon>Planctomycetota</taxon>
        <taxon>Planctomycetia</taxon>
        <taxon>Planctomycetales</taxon>
        <taxon>Planctomycetaceae</taxon>
        <taxon>Planctomicrobium</taxon>
    </lineage>
</organism>
<sequence length="212" mass="23260">MLTTFNGAADRVAMHAVRRTLSERQAELLGLPLTAIELPWPCSNEIYEQRMQAAIALAAADGVTHIAFGDLFLEEIRDYRIRLLAESGISPLFPIWCGVDGTPRLAQEMISSGLQTIVTCVDARLLPGEFAGRQFDSQFLDDLPPTVDPCGERGEFHTFCWNSPLFPTPIPVQPGQIVERDGFICADLLPAIVPDPESSLRRKSSLGIPGQN</sequence>
<gene>
    <name evidence="2" type="ORF">SAMN05421753_11161</name>
</gene>
<dbReference type="Gene3D" id="3.90.1490.10">
    <property type="entry name" value="putative n-type atp pyrophosphatase, domain 2"/>
    <property type="match status" value="1"/>
</dbReference>
<dbReference type="InterPro" id="IPR002761">
    <property type="entry name" value="Diphthami_syn_dom"/>
</dbReference>
<keyword evidence="3" id="KW-1185">Reference proteome</keyword>
<dbReference type="Gene3D" id="3.40.50.620">
    <property type="entry name" value="HUPs"/>
    <property type="match status" value="1"/>
</dbReference>